<accession>A0A4D6N0U4</accession>
<evidence type="ECO:0000313" key="1">
    <source>
        <dbReference type="EMBL" id="QCE06504.1"/>
    </source>
</evidence>
<dbReference type="Proteomes" id="UP000501690">
    <property type="component" value="Linkage Group LG9"/>
</dbReference>
<name>A0A4D6N0U4_VIGUN</name>
<reference evidence="1 2" key="1">
    <citation type="submission" date="2019-04" db="EMBL/GenBank/DDBJ databases">
        <title>An improved genome assembly and genetic linkage map for asparagus bean, Vigna unguiculata ssp. sesquipedialis.</title>
        <authorList>
            <person name="Xia Q."/>
            <person name="Zhang R."/>
            <person name="Dong Y."/>
        </authorList>
    </citation>
    <scope>NUCLEOTIDE SEQUENCE [LARGE SCALE GENOMIC DNA]</scope>
    <source>
        <tissue evidence="1">Leaf</tissue>
    </source>
</reference>
<dbReference type="EMBL" id="CP039353">
    <property type="protein sequence ID" value="QCE06504.1"/>
    <property type="molecule type" value="Genomic_DNA"/>
</dbReference>
<keyword evidence="2" id="KW-1185">Reference proteome</keyword>
<evidence type="ECO:0000313" key="2">
    <source>
        <dbReference type="Proteomes" id="UP000501690"/>
    </source>
</evidence>
<dbReference type="AlphaFoldDB" id="A0A4D6N0U4"/>
<organism evidence="1 2">
    <name type="scientific">Vigna unguiculata</name>
    <name type="common">Cowpea</name>
    <dbReference type="NCBI Taxonomy" id="3917"/>
    <lineage>
        <taxon>Eukaryota</taxon>
        <taxon>Viridiplantae</taxon>
        <taxon>Streptophyta</taxon>
        <taxon>Embryophyta</taxon>
        <taxon>Tracheophyta</taxon>
        <taxon>Spermatophyta</taxon>
        <taxon>Magnoliopsida</taxon>
        <taxon>eudicotyledons</taxon>
        <taxon>Gunneridae</taxon>
        <taxon>Pentapetalae</taxon>
        <taxon>rosids</taxon>
        <taxon>fabids</taxon>
        <taxon>Fabales</taxon>
        <taxon>Fabaceae</taxon>
        <taxon>Papilionoideae</taxon>
        <taxon>50 kb inversion clade</taxon>
        <taxon>NPAAA clade</taxon>
        <taxon>indigoferoid/millettioid clade</taxon>
        <taxon>Phaseoleae</taxon>
        <taxon>Vigna</taxon>
    </lineage>
</organism>
<protein>
    <submittedName>
        <fullName evidence="1">Uncharacterized protein</fullName>
    </submittedName>
</protein>
<sequence>MNSKDNSLSYLDKLAGNLDTQTCEYEQLLGTGSKLENSVRVGHFGTLTTTYENRPRKETTSRRALT</sequence>
<proteinExistence type="predicted"/>
<gene>
    <name evidence="1" type="ORF">DEO72_LG9g1517</name>
</gene>